<sequence>MRAHLHEDVAEYWAAVGSLYSADPVLHTLELHVAARLRHVDPDAARVLVTVTDHECLVGAALGTDQGLICNAVPAAGVGMTVKLLADNAIQLPSVRGSREVTLAVADAWISATGATVRATTDERLYRLVDLVLPRVPGDSRLIAAGSSEALVPWSIEYGTETFGIQKPAAEVRRWLAGSYQLGDVYLQWERGGTPVAMAGVRAPIAGVSRIGPVYTPPPYRGQGYGSAVTAAACEWAYRAGAEEVVLTTDLDNPTSNSIYRKLGFRAVSDSVIVEFT</sequence>
<evidence type="ECO:0000313" key="5">
    <source>
        <dbReference type="Proteomes" id="UP000020103"/>
    </source>
</evidence>
<keyword evidence="1 4" id="KW-0808">Transferase</keyword>
<organism evidence="4 5">
    <name type="scientific">Mycobacteroides abscessus 21</name>
    <dbReference type="NCBI Taxonomy" id="1299324"/>
    <lineage>
        <taxon>Bacteria</taxon>
        <taxon>Bacillati</taxon>
        <taxon>Actinomycetota</taxon>
        <taxon>Actinomycetes</taxon>
        <taxon>Mycobacteriales</taxon>
        <taxon>Mycobacteriaceae</taxon>
        <taxon>Mycobacteroides</taxon>
        <taxon>Mycobacteroides abscessus</taxon>
    </lineage>
</organism>
<dbReference type="EMBL" id="JAOF01000001">
    <property type="protein sequence ID" value="EUA45757.1"/>
    <property type="molecule type" value="Genomic_DNA"/>
</dbReference>
<gene>
    <name evidence="4" type="ORF">I543_2536</name>
</gene>
<dbReference type="CDD" id="cd04301">
    <property type="entry name" value="NAT_SF"/>
    <property type="match status" value="1"/>
</dbReference>
<dbReference type="AlphaFoldDB" id="A0A829Q095"/>
<reference evidence="4 5" key="1">
    <citation type="submission" date="2013-12" db="EMBL/GenBank/DDBJ databases">
        <authorList>
            <person name="Madinger N."/>
            <person name="Lenaerts A."/>
            <person name="Ordway D."/>
            <person name="DeGroote M.A."/>
            <person name="Parker T."/>
            <person name="Sizemore C."/>
            <person name="Tallon L.J."/>
            <person name="Sadzewicz L.K."/>
            <person name="Sengamalay N."/>
            <person name="Fraser C.M."/>
            <person name="Hine E."/>
            <person name="Shefchek K.A."/>
            <person name="Das S.P."/>
            <person name="Tettelin H."/>
        </authorList>
    </citation>
    <scope>NUCLEOTIDE SEQUENCE [LARGE SCALE GENOMIC DNA]</scope>
    <source>
        <strain evidence="4 5">21</strain>
    </source>
</reference>
<accession>A0A829Q095</accession>
<dbReference type="PROSITE" id="PS51186">
    <property type="entry name" value="GNAT"/>
    <property type="match status" value="1"/>
</dbReference>
<protein>
    <submittedName>
        <fullName evidence="4">Acetyltransferase family protein</fullName>
    </submittedName>
</protein>
<evidence type="ECO:0000313" key="4">
    <source>
        <dbReference type="EMBL" id="EUA45757.1"/>
    </source>
</evidence>
<name>A0A829Q095_9MYCO</name>
<dbReference type="Proteomes" id="UP000020103">
    <property type="component" value="Unassembled WGS sequence"/>
</dbReference>
<dbReference type="SUPFAM" id="SSF55729">
    <property type="entry name" value="Acyl-CoA N-acyltransferases (Nat)"/>
    <property type="match status" value="1"/>
</dbReference>
<proteinExistence type="predicted"/>
<comment type="caution">
    <text evidence="4">The sequence shown here is derived from an EMBL/GenBank/DDBJ whole genome shotgun (WGS) entry which is preliminary data.</text>
</comment>
<keyword evidence="2" id="KW-0012">Acyltransferase</keyword>
<evidence type="ECO:0000259" key="3">
    <source>
        <dbReference type="PROSITE" id="PS51186"/>
    </source>
</evidence>
<dbReference type="PANTHER" id="PTHR43877">
    <property type="entry name" value="AMINOALKYLPHOSPHONATE N-ACETYLTRANSFERASE-RELATED-RELATED"/>
    <property type="match status" value="1"/>
</dbReference>
<dbReference type="GO" id="GO:0016747">
    <property type="term" value="F:acyltransferase activity, transferring groups other than amino-acyl groups"/>
    <property type="evidence" value="ECO:0007669"/>
    <property type="project" value="InterPro"/>
</dbReference>
<dbReference type="InterPro" id="IPR016181">
    <property type="entry name" value="Acyl_CoA_acyltransferase"/>
</dbReference>
<dbReference type="Gene3D" id="3.40.630.30">
    <property type="match status" value="1"/>
</dbReference>
<feature type="domain" description="N-acetyltransferase" evidence="3">
    <location>
        <begin position="138"/>
        <end position="277"/>
    </location>
</feature>
<dbReference type="Pfam" id="PF00583">
    <property type="entry name" value="Acetyltransf_1"/>
    <property type="match status" value="1"/>
</dbReference>
<evidence type="ECO:0000256" key="2">
    <source>
        <dbReference type="ARBA" id="ARBA00023315"/>
    </source>
</evidence>
<dbReference type="InterPro" id="IPR000182">
    <property type="entry name" value="GNAT_dom"/>
</dbReference>
<dbReference type="InterPro" id="IPR050832">
    <property type="entry name" value="Bact_Acetyltransf"/>
</dbReference>
<evidence type="ECO:0000256" key="1">
    <source>
        <dbReference type="ARBA" id="ARBA00022679"/>
    </source>
</evidence>